<keyword evidence="7" id="KW-0807">Transducer</keyword>
<keyword evidence="2 9" id="KW-0812">Transmembrane</keyword>
<reference evidence="11 12" key="1">
    <citation type="submission" date="2018-08" db="EMBL/GenBank/DDBJ databases">
        <authorList>
            <person name="Laetsch R D."/>
            <person name="Stevens L."/>
            <person name="Kumar S."/>
            <person name="Blaxter L. M."/>
        </authorList>
    </citation>
    <scope>NUCLEOTIDE SEQUENCE [LARGE SCALE GENOMIC DNA]</scope>
</reference>
<feature type="transmembrane region" description="Helical" evidence="9">
    <location>
        <begin position="5"/>
        <end position="22"/>
    </location>
</feature>
<evidence type="ECO:0000256" key="5">
    <source>
        <dbReference type="ARBA" id="ARBA00023136"/>
    </source>
</evidence>
<dbReference type="STRING" id="6277.A0A498SN81"/>
<feature type="compositionally biased region" description="Acidic residues" evidence="8">
    <location>
        <begin position="135"/>
        <end position="160"/>
    </location>
</feature>
<dbReference type="PANTHER" id="PTHR45695">
    <property type="entry name" value="LEUCOKININ RECEPTOR-RELATED"/>
    <property type="match status" value="1"/>
</dbReference>
<evidence type="ECO:0000256" key="4">
    <source>
        <dbReference type="ARBA" id="ARBA00023040"/>
    </source>
</evidence>
<evidence type="ECO:0000256" key="8">
    <source>
        <dbReference type="SAM" id="MobiDB-lite"/>
    </source>
</evidence>
<dbReference type="Gene3D" id="1.20.1070.10">
    <property type="entry name" value="Rhodopsin 7-helix transmembrane proteins"/>
    <property type="match status" value="1"/>
</dbReference>
<protein>
    <recommendedName>
        <fullName evidence="10">G-protein coupled receptors family 1 profile domain-containing protein</fullName>
    </recommendedName>
</protein>
<dbReference type="GO" id="GO:0005886">
    <property type="term" value="C:plasma membrane"/>
    <property type="evidence" value="ECO:0007669"/>
    <property type="project" value="TreeGrafter"/>
</dbReference>
<feature type="non-terminal residue" evidence="11">
    <location>
        <position position="1"/>
    </location>
</feature>
<dbReference type="InterPro" id="IPR000276">
    <property type="entry name" value="GPCR_Rhodpsn"/>
</dbReference>
<evidence type="ECO:0000256" key="1">
    <source>
        <dbReference type="ARBA" id="ARBA00004141"/>
    </source>
</evidence>
<comment type="subcellular location">
    <subcellularLocation>
        <location evidence="1">Membrane</location>
        <topology evidence="1">Multi-pass membrane protein</topology>
    </subcellularLocation>
</comment>
<keyword evidence="6" id="KW-0675">Receptor</keyword>
<gene>
    <name evidence="11" type="ORF">NAV_LOCUS8010</name>
</gene>
<dbReference type="EMBL" id="UPTC01002225">
    <property type="protein sequence ID" value="VBB33219.1"/>
    <property type="molecule type" value="Genomic_DNA"/>
</dbReference>
<keyword evidence="4" id="KW-0297">G-protein coupled receptor</keyword>
<dbReference type="GO" id="GO:0004930">
    <property type="term" value="F:G protein-coupled receptor activity"/>
    <property type="evidence" value="ECO:0007669"/>
    <property type="project" value="UniProtKB-KW"/>
</dbReference>
<dbReference type="PRINTS" id="PR00237">
    <property type="entry name" value="GPCRRHODOPSN"/>
</dbReference>
<evidence type="ECO:0000256" key="7">
    <source>
        <dbReference type="ARBA" id="ARBA00023224"/>
    </source>
</evidence>
<dbReference type="OrthoDB" id="6076970at2759"/>
<feature type="domain" description="G-protein coupled receptors family 1 profile" evidence="10">
    <location>
        <begin position="1"/>
        <end position="62"/>
    </location>
</feature>
<feature type="region of interest" description="Disordered" evidence="8">
    <location>
        <begin position="124"/>
        <end position="174"/>
    </location>
</feature>
<keyword evidence="3 9" id="KW-1133">Transmembrane helix</keyword>
<dbReference type="Proteomes" id="UP000276991">
    <property type="component" value="Unassembled WGS sequence"/>
</dbReference>
<dbReference type="PANTHER" id="PTHR45695:SF9">
    <property type="entry name" value="LEUCOKININ RECEPTOR"/>
    <property type="match status" value="1"/>
</dbReference>
<dbReference type="InterPro" id="IPR017452">
    <property type="entry name" value="GPCR_Rhodpsn_7TM"/>
</dbReference>
<feature type="transmembrane region" description="Helical" evidence="9">
    <location>
        <begin position="42"/>
        <end position="65"/>
    </location>
</feature>
<evidence type="ECO:0000256" key="3">
    <source>
        <dbReference type="ARBA" id="ARBA00022989"/>
    </source>
</evidence>
<evidence type="ECO:0000313" key="12">
    <source>
        <dbReference type="Proteomes" id="UP000276991"/>
    </source>
</evidence>
<keyword evidence="5 9" id="KW-0472">Membrane</keyword>
<evidence type="ECO:0000259" key="10">
    <source>
        <dbReference type="PROSITE" id="PS50262"/>
    </source>
</evidence>
<evidence type="ECO:0000256" key="2">
    <source>
        <dbReference type="ARBA" id="ARBA00022692"/>
    </source>
</evidence>
<dbReference type="SUPFAM" id="SSF81321">
    <property type="entry name" value="Family A G protein-coupled receptor-like"/>
    <property type="match status" value="1"/>
</dbReference>
<evidence type="ECO:0000256" key="6">
    <source>
        <dbReference type="ARBA" id="ARBA00023170"/>
    </source>
</evidence>
<sequence>VTKRIIAMILFYFLCWMPHWTLNLLAHFELIVVTWSTITLSSIFFAAHLLVCFNSAVNPILYALINRELRQQHTKALIKRCRSLSNVTNNALDALIKHSHHLVECAGPLHCNFIASSGHENRHHIRNPTITIGNDDNDDDDDDDNNNNDDDDDDDDDDELKIDSLPSNHLQRKVTNGMDETSLLSSSNSKVDYCDSFL</sequence>
<proteinExistence type="predicted"/>
<dbReference type="AlphaFoldDB" id="A0A498SN81"/>
<evidence type="ECO:0000313" key="11">
    <source>
        <dbReference type="EMBL" id="VBB33219.1"/>
    </source>
</evidence>
<keyword evidence="12" id="KW-1185">Reference proteome</keyword>
<evidence type="ECO:0000256" key="9">
    <source>
        <dbReference type="SAM" id="Phobius"/>
    </source>
</evidence>
<organism evidence="11 12">
    <name type="scientific">Acanthocheilonema viteae</name>
    <name type="common">Filarial nematode worm</name>
    <name type="synonym">Dipetalonema viteae</name>
    <dbReference type="NCBI Taxonomy" id="6277"/>
    <lineage>
        <taxon>Eukaryota</taxon>
        <taxon>Metazoa</taxon>
        <taxon>Ecdysozoa</taxon>
        <taxon>Nematoda</taxon>
        <taxon>Chromadorea</taxon>
        <taxon>Rhabditida</taxon>
        <taxon>Spirurina</taxon>
        <taxon>Spiruromorpha</taxon>
        <taxon>Filarioidea</taxon>
        <taxon>Onchocercidae</taxon>
        <taxon>Acanthocheilonema</taxon>
    </lineage>
</organism>
<accession>A0A498SN81</accession>
<dbReference type="PROSITE" id="PS50262">
    <property type="entry name" value="G_PROTEIN_RECEP_F1_2"/>
    <property type="match status" value="1"/>
</dbReference>
<name>A0A498SN81_ACAVI</name>